<evidence type="ECO:0000256" key="3">
    <source>
        <dbReference type="PROSITE-ProRule" id="PRU00023"/>
    </source>
</evidence>
<dbReference type="InterPro" id="IPR050663">
    <property type="entry name" value="Ankyrin-SOCS_Box"/>
</dbReference>
<dbReference type="InterPro" id="IPR036770">
    <property type="entry name" value="Ankyrin_rpt-contain_sf"/>
</dbReference>
<dbReference type="Proteomes" id="UP000760494">
    <property type="component" value="Unassembled WGS sequence"/>
</dbReference>
<protein>
    <recommendedName>
        <fullName evidence="5">Enoyl reductase (ER) domain-containing protein</fullName>
    </recommendedName>
</protein>
<dbReference type="SUPFAM" id="SSF48403">
    <property type="entry name" value="Ankyrin repeat"/>
    <property type="match status" value="1"/>
</dbReference>
<dbReference type="GO" id="GO:0045944">
    <property type="term" value="P:positive regulation of transcription by RNA polymerase II"/>
    <property type="evidence" value="ECO:0007669"/>
    <property type="project" value="TreeGrafter"/>
</dbReference>
<dbReference type="Pfam" id="PF12796">
    <property type="entry name" value="Ank_2"/>
    <property type="match status" value="3"/>
</dbReference>
<evidence type="ECO:0000256" key="1">
    <source>
        <dbReference type="ARBA" id="ARBA00022737"/>
    </source>
</evidence>
<evidence type="ECO:0000256" key="4">
    <source>
        <dbReference type="SAM" id="MobiDB-lite"/>
    </source>
</evidence>
<feature type="region of interest" description="Disordered" evidence="4">
    <location>
        <begin position="677"/>
        <end position="696"/>
    </location>
</feature>
<dbReference type="EMBL" id="CABFJX010000009">
    <property type="protein sequence ID" value="VTT57202.1"/>
    <property type="molecule type" value="Genomic_DNA"/>
</dbReference>
<name>A0A9Q9R9J1_FUSFU</name>
<dbReference type="SUPFAM" id="SSF50129">
    <property type="entry name" value="GroES-like"/>
    <property type="match status" value="1"/>
</dbReference>
<accession>A0A9Q9R9J1</accession>
<feature type="repeat" description="ANK" evidence="3">
    <location>
        <begin position="619"/>
        <end position="651"/>
    </location>
</feature>
<dbReference type="SMART" id="SM00829">
    <property type="entry name" value="PKS_ER"/>
    <property type="match status" value="1"/>
</dbReference>
<dbReference type="Gene3D" id="3.90.180.10">
    <property type="entry name" value="Medium-chain alcohol dehydrogenases, catalytic domain"/>
    <property type="match status" value="1"/>
</dbReference>
<dbReference type="InterPro" id="IPR020843">
    <property type="entry name" value="ER"/>
</dbReference>
<dbReference type="SMART" id="SM00248">
    <property type="entry name" value="ANK"/>
    <property type="match status" value="10"/>
</dbReference>
<feature type="repeat" description="ANK" evidence="3">
    <location>
        <begin position="585"/>
        <end position="618"/>
    </location>
</feature>
<dbReference type="InterPro" id="IPR013154">
    <property type="entry name" value="ADH-like_N"/>
</dbReference>
<gene>
    <name evidence="6" type="ORF">C2S_13540</name>
</gene>
<dbReference type="PANTHER" id="PTHR24193">
    <property type="entry name" value="ANKYRIN REPEAT PROTEIN"/>
    <property type="match status" value="1"/>
</dbReference>
<organism evidence="6 7">
    <name type="scientific">Fusarium fujikuroi</name>
    <name type="common">Bakanae and foot rot disease fungus</name>
    <name type="synonym">Gibberella fujikuroi</name>
    <dbReference type="NCBI Taxonomy" id="5127"/>
    <lineage>
        <taxon>Eukaryota</taxon>
        <taxon>Fungi</taxon>
        <taxon>Dikarya</taxon>
        <taxon>Ascomycota</taxon>
        <taxon>Pezizomycotina</taxon>
        <taxon>Sordariomycetes</taxon>
        <taxon>Hypocreomycetidae</taxon>
        <taxon>Hypocreales</taxon>
        <taxon>Nectriaceae</taxon>
        <taxon>Fusarium</taxon>
        <taxon>Fusarium fujikuroi species complex</taxon>
    </lineage>
</organism>
<dbReference type="PRINTS" id="PR01415">
    <property type="entry name" value="ANKYRIN"/>
</dbReference>
<dbReference type="Pfam" id="PF08240">
    <property type="entry name" value="ADH_N"/>
    <property type="match status" value="1"/>
</dbReference>
<dbReference type="InterPro" id="IPR036291">
    <property type="entry name" value="NAD(P)-bd_dom_sf"/>
</dbReference>
<feature type="repeat" description="ANK" evidence="3">
    <location>
        <begin position="453"/>
        <end position="485"/>
    </location>
</feature>
<feature type="repeat" description="ANK" evidence="3">
    <location>
        <begin position="420"/>
        <end position="452"/>
    </location>
</feature>
<dbReference type="AlphaFoldDB" id="A0A9Q9R9J1"/>
<dbReference type="PROSITE" id="PS50297">
    <property type="entry name" value="ANK_REP_REGION"/>
    <property type="match status" value="7"/>
</dbReference>
<dbReference type="Gene3D" id="3.40.50.720">
    <property type="entry name" value="NAD(P)-binding Rossmann-like Domain"/>
    <property type="match status" value="1"/>
</dbReference>
<keyword evidence="1" id="KW-0677">Repeat</keyword>
<dbReference type="Gene3D" id="1.25.40.20">
    <property type="entry name" value="Ankyrin repeat-containing domain"/>
    <property type="match status" value="3"/>
</dbReference>
<dbReference type="PANTHER" id="PTHR24193:SF121">
    <property type="entry name" value="ADA2A-CONTAINING COMPLEX COMPONENT 3, ISOFORM D"/>
    <property type="match status" value="1"/>
</dbReference>
<sequence length="749" mass="81218">MSNRYRKVVIPRYGDASVLEIVEDTLAAPASRHVQVAPIHAGFSGADVHMRRGVYPSQQKPPFTPGYCLVGTVKANGTNSNIFKPGDIVACLTKYDAQAELVNLPEKHLIPVPADLDLQQVTALVLDWSTAYAMVHQVAKVKSGQKVFVHGVSGSVGYATMKLAPLRGAKVYGTASERNHAAIREQGGVPFVYTDKNWIKVMKDGGGVDAAFDSIGFDSFEESYDILNDHGIVVGFGANQLSLTGEAPISAIWPTVKFLLKGRVPWRSKRTYFYRIDRDQPEYRPNMNTLLDLLGKGEIHVPIRKVWDLDDIQEAHRQWHSGSGVGAVIVNIRSGAAYLSLKSMASNYQAFNPQIPSIFDAALYDNYDEVCSLIQQNVDVNAINPNTGATALHMASGLERGRVVKILLEAGADHSIVDDLHETPMHQAAITGNCEAVKLLLEAGASPHGKGRDDSTPTHMAAWNGHTDALKLLINAGADIHAVDEMGQTPLHVAANHGAGPATLQILLKAGGDINARSDSVETPLLAAGGYDDMVEFLVQEGADLEIADNNGMTALHIAARDGVRSQVQFILDTNRFEVNGKTKDGMTSLHFAAAKSYCEDVTSLLLDSGANIDEVDNDGNTALHLACESWQDSVVKILLDKRADTEKKNKNNGETPLHVAARIGRIGPLRALLEAGADPRTTDQNGRTPRQSAEAAKVEQIVLQIEEWEKQGPHSDELNSQVRGQILKAAETWDEICYTLDSSTITFN</sequence>
<dbReference type="PROSITE" id="PS50088">
    <property type="entry name" value="ANK_REPEAT"/>
    <property type="match status" value="7"/>
</dbReference>
<dbReference type="InterPro" id="IPR002110">
    <property type="entry name" value="Ankyrin_rpt"/>
</dbReference>
<comment type="caution">
    <text evidence="6">The sequence shown here is derived from an EMBL/GenBank/DDBJ whole genome shotgun (WGS) entry which is preliminary data.</text>
</comment>
<evidence type="ECO:0000313" key="7">
    <source>
        <dbReference type="Proteomes" id="UP000760494"/>
    </source>
</evidence>
<dbReference type="CDD" id="cd08273">
    <property type="entry name" value="MDR8"/>
    <property type="match status" value="1"/>
</dbReference>
<reference evidence="6" key="1">
    <citation type="submission" date="2019-05" db="EMBL/GenBank/DDBJ databases">
        <authorList>
            <person name="Piombo E."/>
        </authorList>
    </citation>
    <scope>NUCLEOTIDE SEQUENCE</scope>
    <source>
        <strain evidence="6">C2S</strain>
    </source>
</reference>
<evidence type="ECO:0000313" key="6">
    <source>
        <dbReference type="EMBL" id="VTT57202.1"/>
    </source>
</evidence>
<dbReference type="GO" id="GO:0016491">
    <property type="term" value="F:oxidoreductase activity"/>
    <property type="evidence" value="ECO:0007669"/>
    <property type="project" value="InterPro"/>
</dbReference>
<feature type="compositionally biased region" description="Polar residues" evidence="4">
    <location>
        <begin position="683"/>
        <end position="692"/>
    </location>
</feature>
<feature type="domain" description="Enoyl reductase (ER)" evidence="5">
    <location>
        <begin position="14"/>
        <end position="330"/>
    </location>
</feature>
<proteinExistence type="predicted"/>
<feature type="repeat" description="ANK" evidence="3">
    <location>
        <begin position="387"/>
        <end position="419"/>
    </location>
</feature>
<dbReference type="InterPro" id="IPR011032">
    <property type="entry name" value="GroES-like_sf"/>
</dbReference>
<dbReference type="GO" id="GO:0005634">
    <property type="term" value="C:nucleus"/>
    <property type="evidence" value="ECO:0007669"/>
    <property type="project" value="TreeGrafter"/>
</dbReference>
<dbReference type="Pfam" id="PF13602">
    <property type="entry name" value="ADH_zinc_N_2"/>
    <property type="match status" value="1"/>
</dbReference>
<keyword evidence="2 3" id="KW-0040">ANK repeat</keyword>
<feature type="repeat" description="ANK" evidence="3">
    <location>
        <begin position="486"/>
        <end position="519"/>
    </location>
</feature>
<evidence type="ECO:0000256" key="2">
    <source>
        <dbReference type="ARBA" id="ARBA00023043"/>
    </source>
</evidence>
<dbReference type="SUPFAM" id="SSF51735">
    <property type="entry name" value="NAD(P)-binding Rossmann-fold domains"/>
    <property type="match status" value="1"/>
</dbReference>
<evidence type="ECO:0000259" key="5">
    <source>
        <dbReference type="SMART" id="SM00829"/>
    </source>
</evidence>
<feature type="repeat" description="ANK" evidence="3">
    <location>
        <begin position="653"/>
        <end position="685"/>
    </location>
</feature>
<dbReference type="GO" id="GO:0000976">
    <property type="term" value="F:transcription cis-regulatory region binding"/>
    <property type="evidence" value="ECO:0007669"/>
    <property type="project" value="TreeGrafter"/>
</dbReference>
<dbReference type="Pfam" id="PF13637">
    <property type="entry name" value="Ank_4"/>
    <property type="match status" value="1"/>
</dbReference>